<keyword evidence="1" id="KW-1133">Transmembrane helix</keyword>
<gene>
    <name evidence="2" type="ORF">GCM10007907_02170</name>
</gene>
<evidence type="ECO:0000313" key="2">
    <source>
        <dbReference type="EMBL" id="GLR11427.1"/>
    </source>
</evidence>
<evidence type="ECO:0000313" key="3">
    <source>
        <dbReference type="Proteomes" id="UP001156706"/>
    </source>
</evidence>
<keyword evidence="1" id="KW-0472">Membrane</keyword>
<accession>A0ABQ5YCT5</accession>
<keyword evidence="3" id="KW-1185">Reference proteome</keyword>
<proteinExistence type="predicted"/>
<organism evidence="2 3">
    <name type="scientific">Chitinimonas prasina</name>
    <dbReference type="NCBI Taxonomy" id="1434937"/>
    <lineage>
        <taxon>Bacteria</taxon>
        <taxon>Pseudomonadati</taxon>
        <taxon>Pseudomonadota</taxon>
        <taxon>Betaproteobacteria</taxon>
        <taxon>Neisseriales</taxon>
        <taxon>Chitinibacteraceae</taxon>
        <taxon>Chitinimonas</taxon>
    </lineage>
</organism>
<name>A0ABQ5YCT5_9NEIS</name>
<dbReference type="EMBL" id="BSOG01000001">
    <property type="protein sequence ID" value="GLR11427.1"/>
    <property type="molecule type" value="Genomic_DNA"/>
</dbReference>
<feature type="transmembrane region" description="Helical" evidence="1">
    <location>
        <begin position="58"/>
        <end position="77"/>
    </location>
</feature>
<dbReference type="Proteomes" id="UP001156706">
    <property type="component" value="Unassembled WGS sequence"/>
</dbReference>
<keyword evidence="1" id="KW-0812">Transmembrane</keyword>
<protein>
    <recommendedName>
        <fullName evidence="4">DUF3379 domain-containing protein</fullName>
    </recommendedName>
</protein>
<reference evidence="3" key="1">
    <citation type="journal article" date="2019" name="Int. J. Syst. Evol. Microbiol.">
        <title>The Global Catalogue of Microorganisms (GCM) 10K type strain sequencing project: providing services to taxonomists for standard genome sequencing and annotation.</title>
        <authorList>
            <consortium name="The Broad Institute Genomics Platform"/>
            <consortium name="The Broad Institute Genome Sequencing Center for Infectious Disease"/>
            <person name="Wu L."/>
            <person name="Ma J."/>
        </authorList>
    </citation>
    <scope>NUCLEOTIDE SEQUENCE [LARGE SCALE GENOMIC DNA]</scope>
    <source>
        <strain evidence="3">NBRC 110044</strain>
    </source>
</reference>
<sequence>MTPDEKTLHAAYAPLRQALAATVPPAGLEAGLLAAFRQQHPPVSRWQRLMQWLRQDRGLYLSLGGGCVAALAALMWLRPMLWNETQALQAAPAGTLVPTASTELTTAFFPLGDPARIEAAQHARMVRVSMPRASLAAYGLPVNPELADEAIEADLLVGDDGAPLALRFVRGKYQLI</sequence>
<comment type="caution">
    <text evidence="2">The sequence shown here is derived from an EMBL/GenBank/DDBJ whole genome shotgun (WGS) entry which is preliminary data.</text>
</comment>
<dbReference type="RefSeq" id="WP_284194586.1">
    <property type="nucleotide sequence ID" value="NZ_BSOG01000001.1"/>
</dbReference>
<evidence type="ECO:0000256" key="1">
    <source>
        <dbReference type="SAM" id="Phobius"/>
    </source>
</evidence>
<evidence type="ECO:0008006" key="4">
    <source>
        <dbReference type="Google" id="ProtNLM"/>
    </source>
</evidence>